<reference evidence="1" key="2">
    <citation type="submission" date="2012-12" db="EMBL/GenBank/DDBJ databases">
        <authorList>
            <consortium name="WormBase Consortium"/>
            <person name="Ghedin E."/>
            <person name="Paulini M."/>
        </authorList>
    </citation>
    <scope>NUCLEOTIDE SEQUENCE</scope>
    <source>
        <strain evidence="1">FR3</strain>
    </source>
</reference>
<dbReference type="EMBL" id="LN856692">
    <property type="protein sequence ID" value="CDP92043.1"/>
    <property type="molecule type" value="Genomic_DNA"/>
</dbReference>
<organism evidence="1">
    <name type="scientific">Brugia malayi</name>
    <name type="common">Filarial nematode worm</name>
    <dbReference type="NCBI Taxonomy" id="6279"/>
    <lineage>
        <taxon>Eukaryota</taxon>
        <taxon>Metazoa</taxon>
        <taxon>Ecdysozoa</taxon>
        <taxon>Nematoda</taxon>
        <taxon>Chromadorea</taxon>
        <taxon>Rhabditida</taxon>
        <taxon>Spirurina</taxon>
        <taxon>Spiruromorpha</taxon>
        <taxon>Filarioidea</taxon>
        <taxon>Onchocercidae</taxon>
        <taxon>Brugia</taxon>
    </lineage>
</organism>
<proteinExistence type="predicted"/>
<gene>
    <name evidence="1" type="primary">Bm8809</name>
    <name evidence="1" type="ORF">BM_Bm8809</name>
</gene>
<protein>
    <submittedName>
        <fullName evidence="1">Bm8809, isoform a</fullName>
    </submittedName>
</protein>
<sequence>MDGQTQSNLFVKKSREIVKLDEQRNNIHTVSQWQTGRRVDTHARDKIKADVRTYKESVGQTYARKGKVMNRRMRTCREVTDRRTHTYGKVIDSEVLNRATVLCGDAIKSKIRTSSICQFVIRCTAASWQASRVQFCSRDGAVHRDAAQATAQYKRQRGKRPPSEFSFIPSLCRRSYPFL</sequence>
<name>A0A1I9G0E0_BRUMA</name>
<accession>A0A1I9G0E0</accession>
<dbReference type="AlphaFoldDB" id="A0A1I9G0E0"/>
<evidence type="ECO:0000313" key="1">
    <source>
        <dbReference type="EMBL" id="CDP92043.1"/>
    </source>
</evidence>
<reference evidence="1" key="1">
    <citation type="journal article" date="2007" name="Science">
        <title>Draft genome of the filarial nematode parasite Brugia malayi.</title>
        <authorList>
            <person name="Ghedin E."/>
            <person name="Wang S."/>
            <person name="Spiro D."/>
            <person name="Caler E."/>
            <person name="Zhao Q."/>
            <person name="Crabtree J."/>
            <person name="Allen J.E."/>
            <person name="Delcher A.L."/>
            <person name="Guiliano D.B."/>
            <person name="Miranda-Saavedra D."/>
            <person name="Angiuoli S.V."/>
            <person name="Creasy T."/>
            <person name="Amedeo P."/>
            <person name="Haas B."/>
            <person name="El-Sayed N.M."/>
            <person name="Wortman J.R."/>
            <person name="Feldblyum T."/>
            <person name="Tallon L."/>
            <person name="Schatz M."/>
            <person name="Shumway M."/>
            <person name="Koo H."/>
            <person name="Salzberg S.L."/>
            <person name="Schobel S."/>
            <person name="Pertea M."/>
            <person name="Pop M."/>
            <person name="White O."/>
            <person name="Barton G.J."/>
            <person name="Carlow C.K."/>
            <person name="Crawford M.J."/>
            <person name="Daub J."/>
            <person name="Dimmic M.W."/>
            <person name="Estes C.F."/>
            <person name="Foster J.M."/>
            <person name="Ganatra M."/>
            <person name="Gregory W.F."/>
            <person name="Johnson N.M."/>
            <person name="Jin J."/>
            <person name="Komuniecki R."/>
            <person name="Korf I."/>
            <person name="Kumar S."/>
            <person name="Laney S."/>
            <person name="Li B.W."/>
            <person name="Li W."/>
            <person name="Lindblom T.H."/>
            <person name="Lustigman S."/>
            <person name="Ma D."/>
            <person name="Maina C.V."/>
            <person name="Martin D.M."/>
            <person name="McCarter J.P."/>
            <person name="McReynolds L."/>
            <person name="Mitreva M."/>
            <person name="Nutman T.B."/>
            <person name="Parkinson J."/>
            <person name="Peregrin-Alvarez J.M."/>
            <person name="Poole C."/>
            <person name="Ren Q."/>
            <person name="Saunders L."/>
            <person name="Sluder A.E."/>
            <person name="Smith K."/>
            <person name="Stanke M."/>
            <person name="Unnasch T.R."/>
            <person name="Ware J."/>
            <person name="Wei A.D."/>
            <person name="Weil G."/>
            <person name="Williams D.J."/>
            <person name="Zhang Y."/>
            <person name="Williams S.A."/>
            <person name="Fraser-Liggett C."/>
            <person name="Slatko B."/>
            <person name="Blaxter M.L."/>
            <person name="Scott A.L."/>
        </authorList>
    </citation>
    <scope>NUCLEOTIDE SEQUENCE</scope>
    <source>
        <strain evidence="1">FR3</strain>
    </source>
</reference>